<name>A0A822Z4L6_NELNU</name>
<protein>
    <submittedName>
        <fullName evidence="1">Uncharacterized protein</fullName>
    </submittedName>
</protein>
<dbReference type="Proteomes" id="UP000607653">
    <property type="component" value="Unassembled WGS sequence"/>
</dbReference>
<keyword evidence="2" id="KW-1185">Reference proteome</keyword>
<dbReference type="AlphaFoldDB" id="A0A822Z4L6"/>
<gene>
    <name evidence="1" type="ORF">HUJ06_015597</name>
</gene>
<evidence type="ECO:0000313" key="2">
    <source>
        <dbReference type="Proteomes" id="UP000607653"/>
    </source>
</evidence>
<reference evidence="1 2" key="1">
    <citation type="journal article" date="2020" name="Mol. Biol. Evol.">
        <title>Distinct Expression and Methylation Patterns for Genes with Different Fates following a Single Whole-Genome Duplication in Flowering Plants.</title>
        <authorList>
            <person name="Shi T."/>
            <person name="Rahmani R.S."/>
            <person name="Gugger P.F."/>
            <person name="Wang M."/>
            <person name="Li H."/>
            <person name="Zhang Y."/>
            <person name="Li Z."/>
            <person name="Wang Q."/>
            <person name="Van de Peer Y."/>
            <person name="Marchal K."/>
            <person name="Chen J."/>
        </authorList>
    </citation>
    <scope>NUCLEOTIDE SEQUENCE [LARGE SCALE GENOMIC DNA]</scope>
    <source>
        <tissue evidence="1">Leaf</tissue>
    </source>
</reference>
<evidence type="ECO:0000313" key="1">
    <source>
        <dbReference type="EMBL" id="DAD41274.1"/>
    </source>
</evidence>
<organism evidence="1 2">
    <name type="scientific">Nelumbo nucifera</name>
    <name type="common">Sacred lotus</name>
    <dbReference type="NCBI Taxonomy" id="4432"/>
    <lineage>
        <taxon>Eukaryota</taxon>
        <taxon>Viridiplantae</taxon>
        <taxon>Streptophyta</taxon>
        <taxon>Embryophyta</taxon>
        <taxon>Tracheophyta</taxon>
        <taxon>Spermatophyta</taxon>
        <taxon>Magnoliopsida</taxon>
        <taxon>Proteales</taxon>
        <taxon>Nelumbonaceae</taxon>
        <taxon>Nelumbo</taxon>
    </lineage>
</organism>
<accession>A0A822Z4L6</accession>
<dbReference type="EMBL" id="DUZY01000005">
    <property type="protein sequence ID" value="DAD41274.1"/>
    <property type="molecule type" value="Genomic_DNA"/>
</dbReference>
<sequence>MSHFQLPKSFCQKMDVKAATFIWGEKDDGKRIRWVTWNKMCVVKGVEGLGSNASWGWRSLLQGLELIKHDLIWHIGNGRGIRIWEDSWVVGCPNFKIQYERPSNCNLHYVSELLVQSPKSWNISLIRSLFSEAEVNTILSIPLPWFEVEDNSPGFSQGRQVYSKIKLS</sequence>
<proteinExistence type="predicted"/>
<comment type="caution">
    <text evidence="1">The sequence shown here is derived from an EMBL/GenBank/DDBJ whole genome shotgun (WGS) entry which is preliminary data.</text>
</comment>